<evidence type="ECO:0000313" key="2">
    <source>
        <dbReference type="Proteomes" id="UP001519295"/>
    </source>
</evidence>
<evidence type="ECO:0000313" key="1">
    <source>
        <dbReference type="EMBL" id="MBP2371812.1"/>
    </source>
</evidence>
<gene>
    <name evidence="1" type="ORF">JOF36_007585</name>
</gene>
<dbReference type="Proteomes" id="UP001519295">
    <property type="component" value="Unassembled WGS sequence"/>
</dbReference>
<reference evidence="1 2" key="1">
    <citation type="submission" date="2021-03" db="EMBL/GenBank/DDBJ databases">
        <title>Sequencing the genomes of 1000 actinobacteria strains.</title>
        <authorList>
            <person name="Klenk H.-P."/>
        </authorList>
    </citation>
    <scope>NUCLEOTIDE SEQUENCE [LARGE SCALE GENOMIC DNA]</scope>
    <source>
        <strain evidence="1 2">DSM 45256</strain>
    </source>
</reference>
<accession>A0ABS4W6H3</accession>
<name>A0ABS4W6H3_9PSEU</name>
<protein>
    <submittedName>
        <fullName evidence="1">Uncharacterized protein</fullName>
    </submittedName>
</protein>
<keyword evidence="2" id="KW-1185">Reference proteome</keyword>
<comment type="caution">
    <text evidence="1">The sequence shown here is derived from an EMBL/GenBank/DDBJ whole genome shotgun (WGS) entry which is preliminary data.</text>
</comment>
<proteinExistence type="predicted"/>
<organism evidence="1 2">
    <name type="scientific">Pseudonocardia parietis</name>
    <dbReference type="NCBI Taxonomy" id="570936"/>
    <lineage>
        <taxon>Bacteria</taxon>
        <taxon>Bacillati</taxon>
        <taxon>Actinomycetota</taxon>
        <taxon>Actinomycetes</taxon>
        <taxon>Pseudonocardiales</taxon>
        <taxon>Pseudonocardiaceae</taxon>
        <taxon>Pseudonocardia</taxon>
    </lineage>
</organism>
<sequence>MNEFFGAVLVAVAAALLERLAVHLMHSLRGAMRPAIA</sequence>
<dbReference type="EMBL" id="JAGINU010000004">
    <property type="protein sequence ID" value="MBP2371812.1"/>
    <property type="molecule type" value="Genomic_DNA"/>
</dbReference>